<dbReference type="InterPro" id="IPR032466">
    <property type="entry name" value="Metal_Hydrolase"/>
</dbReference>
<dbReference type="Pfam" id="PF01244">
    <property type="entry name" value="Peptidase_M19"/>
    <property type="match status" value="1"/>
</dbReference>
<reference evidence="1 2" key="1">
    <citation type="submission" date="2016-10" db="EMBL/GenBank/DDBJ databases">
        <authorList>
            <person name="de Groot N.N."/>
        </authorList>
    </citation>
    <scope>NUCLEOTIDE SEQUENCE [LARGE SCALE GENOMIC DNA]</scope>
    <source>
        <strain evidence="1 2">DSM 1736</strain>
    </source>
</reference>
<dbReference type="GO" id="GO:0070573">
    <property type="term" value="F:metallodipeptidase activity"/>
    <property type="evidence" value="ECO:0007669"/>
    <property type="project" value="InterPro"/>
</dbReference>
<dbReference type="EMBL" id="FNHB01000001">
    <property type="protein sequence ID" value="SDL91107.1"/>
    <property type="molecule type" value="Genomic_DNA"/>
</dbReference>
<accession>A0A1G9NYK3</accession>
<protein>
    <submittedName>
        <fullName evidence="1">Membrane dipeptidase</fullName>
    </submittedName>
</protein>
<dbReference type="STRING" id="146817.SAMN04488502_1011154"/>
<dbReference type="PANTHER" id="PTHR10443:SF12">
    <property type="entry name" value="DIPEPTIDASE"/>
    <property type="match status" value="1"/>
</dbReference>
<dbReference type="Gene3D" id="3.20.20.140">
    <property type="entry name" value="Metal-dependent hydrolases"/>
    <property type="match status" value="1"/>
</dbReference>
<dbReference type="OrthoDB" id="9804920at2"/>
<dbReference type="PROSITE" id="PS51365">
    <property type="entry name" value="RENAL_DIPEPTIDASE_2"/>
    <property type="match status" value="1"/>
</dbReference>
<proteinExistence type="predicted"/>
<organism evidence="1 2">
    <name type="scientific">Dendrosporobacter quercicolus</name>
    <dbReference type="NCBI Taxonomy" id="146817"/>
    <lineage>
        <taxon>Bacteria</taxon>
        <taxon>Bacillati</taxon>
        <taxon>Bacillota</taxon>
        <taxon>Negativicutes</taxon>
        <taxon>Selenomonadales</taxon>
        <taxon>Sporomusaceae</taxon>
        <taxon>Dendrosporobacter</taxon>
    </lineage>
</organism>
<dbReference type="PANTHER" id="PTHR10443">
    <property type="entry name" value="MICROSOMAL DIPEPTIDASE"/>
    <property type="match status" value="1"/>
</dbReference>
<evidence type="ECO:0000313" key="1">
    <source>
        <dbReference type="EMBL" id="SDL91107.1"/>
    </source>
</evidence>
<dbReference type="InterPro" id="IPR008257">
    <property type="entry name" value="Pept_M19"/>
</dbReference>
<dbReference type="AlphaFoldDB" id="A0A1G9NYK3"/>
<name>A0A1G9NYK3_9FIRM</name>
<gene>
    <name evidence="1" type="ORF">SAMN04488502_1011154</name>
</gene>
<evidence type="ECO:0000313" key="2">
    <source>
        <dbReference type="Proteomes" id="UP000214880"/>
    </source>
</evidence>
<dbReference type="CDD" id="cd01301">
    <property type="entry name" value="rDP_like"/>
    <property type="match status" value="1"/>
</dbReference>
<keyword evidence="2" id="KW-1185">Reference proteome</keyword>
<dbReference type="Proteomes" id="UP000214880">
    <property type="component" value="Unassembled WGS sequence"/>
</dbReference>
<dbReference type="GO" id="GO:0006508">
    <property type="term" value="P:proteolysis"/>
    <property type="evidence" value="ECO:0007669"/>
    <property type="project" value="InterPro"/>
</dbReference>
<dbReference type="SUPFAM" id="SSF51556">
    <property type="entry name" value="Metallo-dependent hydrolases"/>
    <property type="match status" value="1"/>
</dbReference>
<sequence length="313" mass="34436">MQIIDLHCDTISALAKCRPAGGLRSNELSVDIGKLEQAGSLAQFFAMFIDLQETAQPLAECLRLIACFSQEMAANRDKIKLATCYADIESNDKLGKISAFLTIEEGGVFGGKLSNLRLFYDLGVRLVTLTWNYPNEIGFPNCRPEYQNSGLTEFGRQVVNEMNQLKMIVDVSHLSDQGFYDVAECASRPFVASHSNARSITGHPRNLTDPMIRRLAEKGGVVGVNFANRFLGASPVSRVEDIVHHIRHIYQVGGIDVLALGSDFDGIDPRLEIENIGQIGKLVQALKCSGFKEGEIEKICNKNSIRVIQACLS</sequence>
<dbReference type="RefSeq" id="WP_092069442.1">
    <property type="nucleotide sequence ID" value="NZ_FNHB01000001.1"/>
</dbReference>